<dbReference type="eggNOG" id="COG0847">
    <property type="taxonomic scope" value="Bacteria"/>
</dbReference>
<dbReference type="RefSeq" id="WP_006973557.1">
    <property type="nucleotide sequence ID" value="NZ_ABCS01000048.1"/>
</dbReference>
<organism evidence="1 2">
    <name type="scientific">Plesiocystis pacifica SIR-1</name>
    <dbReference type="NCBI Taxonomy" id="391625"/>
    <lineage>
        <taxon>Bacteria</taxon>
        <taxon>Pseudomonadati</taxon>
        <taxon>Myxococcota</taxon>
        <taxon>Polyangia</taxon>
        <taxon>Nannocystales</taxon>
        <taxon>Nannocystaceae</taxon>
        <taxon>Plesiocystis</taxon>
    </lineage>
</organism>
<dbReference type="InterPro" id="IPR012337">
    <property type="entry name" value="RNaseH-like_sf"/>
</dbReference>
<evidence type="ECO:0000313" key="2">
    <source>
        <dbReference type="Proteomes" id="UP000005801"/>
    </source>
</evidence>
<dbReference type="EMBL" id="ABCS01000048">
    <property type="protein sequence ID" value="EDM77340.1"/>
    <property type="molecule type" value="Genomic_DNA"/>
</dbReference>
<evidence type="ECO:0008006" key="3">
    <source>
        <dbReference type="Google" id="ProtNLM"/>
    </source>
</evidence>
<accession>A6GA15</accession>
<name>A6GA15_9BACT</name>
<dbReference type="Proteomes" id="UP000005801">
    <property type="component" value="Unassembled WGS sequence"/>
</dbReference>
<dbReference type="InterPro" id="IPR036397">
    <property type="entry name" value="RNaseH_sf"/>
</dbReference>
<dbReference type="SUPFAM" id="SSF53098">
    <property type="entry name" value="Ribonuclease H-like"/>
    <property type="match status" value="1"/>
</dbReference>
<comment type="caution">
    <text evidence="1">The sequence shown here is derived from an EMBL/GenBank/DDBJ whole genome shotgun (WGS) entry which is preliminary data.</text>
</comment>
<keyword evidence="2" id="KW-1185">Reference proteome</keyword>
<dbReference type="AlphaFoldDB" id="A6GA15"/>
<dbReference type="Gene3D" id="3.30.420.10">
    <property type="entry name" value="Ribonuclease H-like superfamily/Ribonuclease H"/>
    <property type="match status" value="1"/>
</dbReference>
<reference evidence="1 2" key="1">
    <citation type="submission" date="2007-06" db="EMBL/GenBank/DDBJ databases">
        <authorList>
            <person name="Shimkets L."/>
            <person name="Ferriera S."/>
            <person name="Johnson J."/>
            <person name="Kravitz S."/>
            <person name="Beeson K."/>
            <person name="Sutton G."/>
            <person name="Rogers Y.-H."/>
            <person name="Friedman R."/>
            <person name="Frazier M."/>
            <person name="Venter J.C."/>
        </authorList>
    </citation>
    <scope>NUCLEOTIDE SEQUENCE [LARGE SCALE GENOMIC DNA]</scope>
    <source>
        <strain evidence="1 2">SIR-1</strain>
    </source>
</reference>
<proteinExistence type="predicted"/>
<gene>
    <name evidence="1" type="ORF">PPSIR1_26523</name>
</gene>
<evidence type="ECO:0000313" key="1">
    <source>
        <dbReference type="EMBL" id="EDM77340.1"/>
    </source>
</evidence>
<protein>
    <recommendedName>
        <fullName evidence="3">Exonuclease</fullName>
    </recommendedName>
</protein>
<dbReference type="GO" id="GO:0003676">
    <property type="term" value="F:nucleic acid binding"/>
    <property type="evidence" value="ECO:0007669"/>
    <property type="project" value="InterPro"/>
</dbReference>
<dbReference type="STRING" id="391625.PPSIR1_26523"/>
<sequence>MSRADVYFSADVETDGPIPGPFSMLSFALVPAGRLLAPVGDGSARFEAPTREQLADAFYAELRPISPNFEAEALAVNGLDREGLIEHGADPGAVMADASEWIVERCEALGGGEPVLVGYPLGFDWSWLRWYFIRFGGESPFGHSRAFDIKTAAALDLGWPVSGSGRARLPAALQPERAHSHHAVDDAVAQAQIFSKLMTRRYSNQDQDRA</sequence>